<proteinExistence type="predicted"/>
<accession>A0ABW1I4R2</accession>
<gene>
    <name evidence="1" type="ORF">ACFQH9_06515</name>
</gene>
<dbReference type="Proteomes" id="UP001596119">
    <property type="component" value="Unassembled WGS sequence"/>
</dbReference>
<comment type="caution">
    <text evidence="1">The sequence shown here is derived from an EMBL/GenBank/DDBJ whole genome shotgun (WGS) entry which is preliminary data.</text>
</comment>
<protein>
    <submittedName>
        <fullName evidence="1">Uncharacterized protein</fullName>
    </submittedName>
</protein>
<dbReference type="EMBL" id="JBHSQK010000011">
    <property type="protein sequence ID" value="MFC5947923.1"/>
    <property type="molecule type" value="Genomic_DNA"/>
</dbReference>
<keyword evidence="2" id="KW-1185">Reference proteome</keyword>
<organism evidence="1 2">
    <name type="scientific">Pseudonocardia lutea</name>
    <dbReference type="NCBI Taxonomy" id="2172015"/>
    <lineage>
        <taxon>Bacteria</taxon>
        <taxon>Bacillati</taxon>
        <taxon>Actinomycetota</taxon>
        <taxon>Actinomycetes</taxon>
        <taxon>Pseudonocardiales</taxon>
        <taxon>Pseudonocardiaceae</taxon>
        <taxon>Pseudonocardia</taxon>
    </lineage>
</organism>
<evidence type="ECO:0000313" key="2">
    <source>
        <dbReference type="Proteomes" id="UP001596119"/>
    </source>
</evidence>
<name>A0ABW1I4R2_9PSEU</name>
<reference evidence="2" key="1">
    <citation type="journal article" date="2019" name="Int. J. Syst. Evol. Microbiol.">
        <title>The Global Catalogue of Microorganisms (GCM) 10K type strain sequencing project: providing services to taxonomists for standard genome sequencing and annotation.</title>
        <authorList>
            <consortium name="The Broad Institute Genomics Platform"/>
            <consortium name="The Broad Institute Genome Sequencing Center for Infectious Disease"/>
            <person name="Wu L."/>
            <person name="Ma J."/>
        </authorList>
    </citation>
    <scope>NUCLEOTIDE SEQUENCE [LARGE SCALE GENOMIC DNA]</scope>
    <source>
        <strain evidence="2">CGMCC 4.7397</strain>
    </source>
</reference>
<dbReference type="RefSeq" id="WP_379564986.1">
    <property type="nucleotide sequence ID" value="NZ_JBHSQK010000011.1"/>
</dbReference>
<evidence type="ECO:0000313" key="1">
    <source>
        <dbReference type="EMBL" id="MFC5947923.1"/>
    </source>
</evidence>
<sequence length="162" mass="17448">MAEVNYQENNAIPGMAHMATTFLQVVKSRTDEAGIGLDFQAKQNRRSGDFHLEAVIKFRALLGSGHPIRLQVHSTPRGGMLHVGYTVATDEMPGFMAALSASNAAENAMRHNLNLRPENQRELAILVDSFVQAVYVPTVRDLLDAAEAAQGSRGGSGFVGNA</sequence>